<sequence length="409" mass="44330">MSHTKHILFVDAEQRALEAIEQVLHRDSYRWNLSFASDGESALELLETDTVDVLVTELALPRLDGVQLLESARQLHPDSIRIVFSGEVELHRILQSSAVAHQALAKPASPRQVRQAIERASQVHEALGTEACRRLVSGADGLPMVPSIYSKLVCTLANPNASMQQVADVISEDVSLCAQILRLVNSAFFGLAREVTTVGDAIRYLGPAVVRDLVLSEEAYRLVAHGSQQANAIIESVRRHSRMTAKVARKLVSSPELAEQAFLAGMLHQVGTLLLAARGEDIESLERPARADAPSAGGGLIARRKEPELDHFRLGAYLLGLWGLPAAIVETVAECSDPSISASTHAELIAAVHVAHRVIANVLPAHDGSEPVYEAPRLYCLERLGLPDAHELTASVRAQISVQSMETRS</sequence>
<dbReference type="PANTHER" id="PTHR33525">
    <property type="match status" value="1"/>
</dbReference>
<dbReference type="GO" id="GO:0000160">
    <property type="term" value="P:phosphorelay signal transduction system"/>
    <property type="evidence" value="ECO:0007669"/>
    <property type="project" value="InterPro"/>
</dbReference>
<keyword evidence="5" id="KW-1185">Reference proteome</keyword>
<feature type="domain" description="Response regulatory" evidence="2">
    <location>
        <begin position="6"/>
        <end position="121"/>
    </location>
</feature>
<name>A0A4Y6PSZ1_PERCE</name>
<dbReference type="InterPro" id="IPR014626">
    <property type="entry name" value="Sig_transdc_resp-reg_put"/>
</dbReference>
<organism evidence="4 5">
    <name type="scientific">Persicimonas caeni</name>
    <dbReference type="NCBI Taxonomy" id="2292766"/>
    <lineage>
        <taxon>Bacteria</taxon>
        <taxon>Deltaproteobacteria</taxon>
        <taxon>Bradymonadales</taxon>
        <taxon>Bradymonadaceae</taxon>
        <taxon>Persicimonas</taxon>
    </lineage>
</organism>
<comment type="caution">
    <text evidence="1">Lacks conserved residue(s) required for the propagation of feature annotation.</text>
</comment>
<dbReference type="SUPFAM" id="SSF109604">
    <property type="entry name" value="HD-domain/PDEase-like"/>
    <property type="match status" value="1"/>
</dbReference>
<dbReference type="PIRSF" id="PIRSF036883">
    <property type="entry name" value="RR_HD-GYP_mod"/>
    <property type="match status" value="1"/>
</dbReference>
<dbReference type="PANTHER" id="PTHR33525:SF6">
    <property type="entry name" value="HDOD DOMAIN-CONTAINING PROTEIN"/>
    <property type="match status" value="1"/>
</dbReference>
<accession>A0A4Y6PSZ1</accession>
<dbReference type="RefSeq" id="WP_141197853.1">
    <property type="nucleotide sequence ID" value="NZ_CP041186.1"/>
</dbReference>
<evidence type="ECO:0000313" key="4">
    <source>
        <dbReference type="EMBL" id="QDG51370.1"/>
    </source>
</evidence>
<evidence type="ECO:0000259" key="2">
    <source>
        <dbReference type="PROSITE" id="PS50110"/>
    </source>
</evidence>
<proteinExistence type="predicted"/>
<dbReference type="InterPro" id="IPR001789">
    <property type="entry name" value="Sig_transdc_resp-reg_receiver"/>
</dbReference>
<evidence type="ECO:0000313" key="5">
    <source>
        <dbReference type="Proteomes" id="UP000315995"/>
    </source>
</evidence>
<dbReference type="Pfam" id="PF08668">
    <property type="entry name" value="HDOD"/>
    <property type="match status" value="1"/>
</dbReference>
<dbReference type="PROSITE" id="PS50110">
    <property type="entry name" value="RESPONSE_REGULATORY"/>
    <property type="match status" value="1"/>
</dbReference>
<evidence type="ECO:0000256" key="1">
    <source>
        <dbReference type="PROSITE-ProRule" id="PRU00169"/>
    </source>
</evidence>
<dbReference type="Gene3D" id="1.10.3210.10">
    <property type="entry name" value="Hypothetical protein af1432"/>
    <property type="match status" value="1"/>
</dbReference>
<protein>
    <submittedName>
        <fullName evidence="4">HDOD domain-containing protein</fullName>
    </submittedName>
</protein>
<dbReference type="InterPro" id="IPR052340">
    <property type="entry name" value="RNase_Y/CdgJ"/>
</dbReference>
<dbReference type="Gene3D" id="3.40.50.2300">
    <property type="match status" value="1"/>
</dbReference>
<evidence type="ECO:0000259" key="3">
    <source>
        <dbReference type="PROSITE" id="PS51833"/>
    </source>
</evidence>
<dbReference type="Pfam" id="PF00072">
    <property type="entry name" value="Response_reg"/>
    <property type="match status" value="1"/>
</dbReference>
<dbReference type="InterPro" id="IPR013976">
    <property type="entry name" value="HDOD"/>
</dbReference>
<dbReference type="InterPro" id="IPR011006">
    <property type="entry name" value="CheY-like_superfamily"/>
</dbReference>
<dbReference type="AlphaFoldDB" id="A0A4Y6PSZ1"/>
<feature type="domain" description="HDOD" evidence="3">
    <location>
        <begin position="142"/>
        <end position="338"/>
    </location>
</feature>
<dbReference type="EMBL" id="CP041186">
    <property type="protein sequence ID" value="QDG51370.1"/>
    <property type="molecule type" value="Genomic_DNA"/>
</dbReference>
<dbReference type="PROSITE" id="PS51833">
    <property type="entry name" value="HDOD"/>
    <property type="match status" value="1"/>
</dbReference>
<dbReference type="SMART" id="SM00448">
    <property type="entry name" value="REC"/>
    <property type="match status" value="1"/>
</dbReference>
<dbReference type="SUPFAM" id="SSF52172">
    <property type="entry name" value="CheY-like"/>
    <property type="match status" value="1"/>
</dbReference>
<accession>A0A5B8Y4L7</accession>
<gene>
    <name evidence="4" type="ORF">FIV42_11645</name>
</gene>
<dbReference type="OrthoDB" id="9803649at2"/>
<reference evidence="4 5" key="1">
    <citation type="submission" date="2019-06" db="EMBL/GenBank/DDBJ databases">
        <title>Persicimonas caeni gen. nov., sp. nov., a predatory bacterium isolated from solar saltern.</title>
        <authorList>
            <person name="Wang S."/>
        </authorList>
    </citation>
    <scope>NUCLEOTIDE SEQUENCE [LARGE SCALE GENOMIC DNA]</scope>
    <source>
        <strain evidence="4 5">YN101</strain>
    </source>
</reference>
<dbReference type="Proteomes" id="UP000315995">
    <property type="component" value="Chromosome"/>
</dbReference>